<dbReference type="EMBL" id="JAANIU010007543">
    <property type="protein sequence ID" value="KAG1537468.1"/>
    <property type="molecule type" value="Genomic_DNA"/>
</dbReference>
<keyword evidence="3" id="KW-1185">Reference proteome</keyword>
<gene>
    <name evidence="2" type="ORF">G6F50_014862</name>
</gene>
<evidence type="ECO:0000313" key="2">
    <source>
        <dbReference type="EMBL" id="KAG1537468.1"/>
    </source>
</evidence>
<organism evidence="2 3">
    <name type="scientific">Rhizopus delemar</name>
    <dbReference type="NCBI Taxonomy" id="936053"/>
    <lineage>
        <taxon>Eukaryota</taxon>
        <taxon>Fungi</taxon>
        <taxon>Fungi incertae sedis</taxon>
        <taxon>Mucoromycota</taxon>
        <taxon>Mucoromycotina</taxon>
        <taxon>Mucoromycetes</taxon>
        <taxon>Mucorales</taxon>
        <taxon>Mucorineae</taxon>
        <taxon>Rhizopodaceae</taxon>
        <taxon>Rhizopus</taxon>
    </lineage>
</organism>
<reference evidence="2 3" key="1">
    <citation type="journal article" date="2020" name="Microb. Genom.">
        <title>Genetic diversity of clinical and environmental Mucorales isolates obtained from an investigation of mucormycosis cases among solid organ transplant recipients.</title>
        <authorList>
            <person name="Nguyen M.H."/>
            <person name="Kaul D."/>
            <person name="Muto C."/>
            <person name="Cheng S.J."/>
            <person name="Richter R.A."/>
            <person name="Bruno V.M."/>
            <person name="Liu G."/>
            <person name="Beyhan S."/>
            <person name="Sundermann A.J."/>
            <person name="Mounaud S."/>
            <person name="Pasculle A.W."/>
            <person name="Nierman W.C."/>
            <person name="Driscoll E."/>
            <person name="Cumbie R."/>
            <person name="Clancy C.J."/>
            <person name="Dupont C.L."/>
        </authorList>
    </citation>
    <scope>NUCLEOTIDE SEQUENCE [LARGE SCALE GENOMIC DNA]</scope>
    <source>
        <strain evidence="2 3">GL24</strain>
    </source>
</reference>
<evidence type="ECO:0000313" key="3">
    <source>
        <dbReference type="Proteomes" id="UP000740926"/>
    </source>
</evidence>
<comment type="caution">
    <text evidence="2">The sequence shown here is derived from an EMBL/GenBank/DDBJ whole genome shotgun (WGS) entry which is preliminary data.</text>
</comment>
<dbReference type="AlphaFoldDB" id="A0A9P6Y1P4"/>
<accession>A0A9P6Y1P4</accession>
<sequence length="220" mass="24083">MRSISAIASPVLPVVARDLHRAVLPTGLDERAQRDHAARLVAHVQHQDALGRHAVTHVRLHHHALQAPGVGEVIDGGGPVGRRDRRADRVEPDAQRFRLLAVDVQAQLRRVRQAFHHGVGDYRRTVGLGQQLVARIRQGRAAQAAAVLQAQREAAAEAAQDRGRVGHAPVQQQQVPRAGPQRNARVQLLLEAQRHLVAEDVAQHTAEGTGQHARDQHDGR</sequence>
<feature type="region of interest" description="Disordered" evidence="1">
    <location>
        <begin position="69"/>
        <end position="88"/>
    </location>
</feature>
<feature type="region of interest" description="Disordered" evidence="1">
    <location>
        <begin position="200"/>
        <end position="220"/>
    </location>
</feature>
<proteinExistence type="predicted"/>
<name>A0A9P6Y1P4_9FUNG</name>
<evidence type="ECO:0000256" key="1">
    <source>
        <dbReference type="SAM" id="MobiDB-lite"/>
    </source>
</evidence>
<feature type="region of interest" description="Disordered" evidence="1">
    <location>
        <begin position="158"/>
        <end position="180"/>
    </location>
</feature>
<dbReference type="Proteomes" id="UP000740926">
    <property type="component" value="Unassembled WGS sequence"/>
</dbReference>
<protein>
    <submittedName>
        <fullName evidence="2">Uncharacterized protein</fullName>
    </submittedName>
</protein>